<dbReference type="EMBL" id="JABBGJ010000035">
    <property type="protein sequence ID" value="NMM01949.1"/>
    <property type="molecule type" value="Genomic_DNA"/>
</dbReference>
<gene>
    <name evidence="2" type="ORF">HHL24_28960</name>
</gene>
<accession>A0A848IP33</accession>
<evidence type="ECO:0000313" key="2">
    <source>
        <dbReference type="EMBL" id="NMM01949.1"/>
    </source>
</evidence>
<dbReference type="CDD" id="cd04184">
    <property type="entry name" value="GT2_RfbC_Mx_like"/>
    <property type="match status" value="1"/>
</dbReference>
<feature type="domain" description="Glycosyltransferase 2-like" evidence="1">
    <location>
        <begin position="423"/>
        <end position="600"/>
    </location>
</feature>
<dbReference type="Gene3D" id="3.90.550.10">
    <property type="entry name" value="Spore Coat Polysaccharide Biosynthesis Protein SpsA, Chain A"/>
    <property type="match status" value="2"/>
</dbReference>
<name>A0A848IP33_9BURK</name>
<dbReference type="Proteomes" id="UP000544134">
    <property type="component" value="Unassembled WGS sequence"/>
</dbReference>
<keyword evidence="3" id="KW-1185">Reference proteome</keyword>
<keyword evidence="2" id="KW-0808">Transferase</keyword>
<dbReference type="InterPro" id="IPR029044">
    <property type="entry name" value="Nucleotide-diphossugar_trans"/>
</dbReference>
<proteinExistence type="predicted"/>
<evidence type="ECO:0000259" key="1">
    <source>
        <dbReference type="Pfam" id="PF00535"/>
    </source>
</evidence>
<dbReference type="Pfam" id="PF00535">
    <property type="entry name" value="Glycos_transf_2"/>
    <property type="match status" value="2"/>
</dbReference>
<comment type="caution">
    <text evidence="2">The sequence shown here is derived from an EMBL/GenBank/DDBJ whole genome shotgun (WGS) entry which is preliminary data.</text>
</comment>
<feature type="domain" description="Glycosyltransferase 2-like" evidence="1">
    <location>
        <begin position="165"/>
        <end position="325"/>
    </location>
</feature>
<dbReference type="PANTHER" id="PTHR43179:SF7">
    <property type="entry name" value="RHAMNOSYLTRANSFERASE WBBL"/>
    <property type="match status" value="1"/>
</dbReference>
<dbReference type="PANTHER" id="PTHR43179">
    <property type="entry name" value="RHAMNOSYLTRANSFERASE WBBL"/>
    <property type="match status" value="1"/>
</dbReference>
<dbReference type="InterPro" id="IPR001173">
    <property type="entry name" value="Glyco_trans_2-like"/>
</dbReference>
<dbReference type="GO" id="GO:0016757">
    <property type="term" value="F:glycosyltransferase activity"/>
    <property type="evidence" value="ECO:0007669"/>
    <property type="project" value="UniProtKB-KW"/>
</dbReference>
<organism evidence="2 3">
    <name type="scientific">Paraburkholderia polaris</name>
    <dbReference type="NCBI Taxonomy" id="2728848"/>
    <lineage>
        <taxon>Bacteria</taxon>
        <taxon>Pseudomonadati</taxon>
        <taxon>Pseudomonadota</taxon>
        <taxon>Betaproteobacteria</taxon>
        <taxon>Burkholderiales</taxon>
        <taxon>Burkholderiaceae</taxon>
        <taxon>Paraburkholderia</taxon>
    </lineage>
</organism>
<dbReference type="AlphaFoldDB" id="A0A848IP33"/>
<evidence type="ECO:0000313" key="3">
    <source>
        <dbReference type="Proteomes" id="UP000544134"/>
    </source>
</evidence>
<reference evidence="2 3" key="1">
    <citation type="submission" date="2020-04" db="EMBL/GenBank/DDBJ databases">
        <title>Paraburkholderia sp. RP-4-7 isolated from soil.</title>
        <authorList>
            <person name="Dahal R.H."/>
        </authorList>
    </citation>
    <scope>NUCLEOTIDE SEQUENCE [LARGE SCALE GENOMIC DNA]</scope>
    <source>
        <strain evidence="2 3">RP-4-7</strain>
    </source>
</reference>
<protein>
    <submittedName>
        <fullName evidence="2">Glycosyltransferase</fullName>
    </submittedName>
</protein>
<dbReference type="SUPFAM" id="SSF53448">
    <property type="entry name" value="Nucleotide-diphospho-sugar transferases"/>
    <property type="match status" value="2"/>
</dbReference>
<sequence length="713" mass="81673">MKSSLIRKGTQLFAHMYADTGSGFVNATSFSIPTTRPGKIKHIIKLPPNAKALYWSPMQSKGSLLQAPIQLRKLTHIERLIRMFEWVLSDIAKFRKTEQARQYGITVKRLFFDLRRVYDDCAKLRIHSVPPTYATLIDDFESLGPRDREAINYHLANMASLPLISIVMPVYNPNPKHLREAIESVRNQIYPNWELCAADDCSPNPEIRRILTGYQELDRRIKVVFREENGHISEASNSAIEIATGEFIALLDHDDILPSHALYYVATEIDNHSEVNVIYSDEDKIDAIGNRSDPYFKSDWNPDLFLSHNMISHLGVYRTSLVRKVGGFRSGYEGSQDYDLALRCIKLSETSQIRHVPHVLYHWRIHDESTAGDPHAKSYAYDAAVRALRDFFGNNPSIRIEHGKFIGTYRVHYPLPLDLPKVSLLIPSRDAYAKLRKCIESIKYKTAYPNWEIIIINNRTQEKSARAYLKIVSRDPRIRVVDYDSDFNYSAINNFGERFATGEIIGLLNNDVEVINKEWLSEMVSHVLRPEIGVVGAKLLYSDGFVQHAGVVIGIGGFAAHAHRLFPGDHPGYAGRAVLTQNFSAVTAACMLVRRDVFRKLNGLNETELPVSFNDIDFCLRAGEAGYRILWTPHAQLYHYESYSRGDDQASASKRARFNREKNFMIKRWRTNTTNDKYYNPNLTVDKEDFSLAHRPRLTRPWEQYLDLSTGLK</sequence>